<name>A0ABW2FPP5_9BACL</name>
<gene>
    <name evidence="1" type="ORF">ACFQMJ_33320</name>
</gene>
<accession>A0ABW2FPP5</accession>
<reference evidence="2" key="1">
    <citation type="journal article" date="2019" name="Int. J. Syst. Evol. Microbiol.">
        <title>The Global Catalogue of Microorganisms (GCM) 10K type strain sequencing project: providing services to taxonomists for standard genome sequencing and annotation.</title>
        <authorList>
            <consortium name="The Broad Institute Genomics Platform"/>
            <consortium name="The Broad Institute Genome Sequencing Center for Infectious Disease"/>
            <person name="Wu L."/>
            <person name="Ma J."/>
        </authorList>
    </citation>
    <scope>NUCLEOTIDE SEQUENCE [LARGE SCALE GENOMIC DNA]</scope>
    <source>
        <strain evidence="2">KCTC 12907</strain>
    </source>
</reference>
<evidence type="ECO:0000313" key="2">
    <source>
        <dbReference type="Proteomes" id="UP001596378"/>
    </source>
</evidence>
<protein>
    <submittedName>
        <fullName evidence="1">Uncharacterized protein</fullName>
    </submittedName>
</protein>
<dbReference type="EMBL" id="JBHTAI010000035">
    <property type="protein sequence ID" value="MFC7153432.1"/>
    <property type="molecule type" value="Genomic_DNA"/>
</dbReference>
<proteinExistence type="predicted"/>
<dbReference type="RefSeq" id="WP_378107234.1">
    <property type="nucleotide sequence ID" value="NZ_JBHSUP010000026.1"/>
</dbReference>
<evidence type="ECO:0000313" key="1">
    <source>
        <dbReference type="EMBL" id="MFC7153432.1"/>
    </source>
</evidence>
<sequence>MDAGDYTALYFHTKASVFGKVPGTSQYPHIAYVYDKPARPTQEERDALNDPGTYILMDSRETYNIYLPNPILRVEKNATGMKHLRPDLFPEEQE</sequence>
<organism evidence="1 2">
    <name type="scientific">Cohnella cellulosilytica</name>
    <dbReference type="NCBI Taxonomy" id="986710"/>
    <lineage>
        <taxon>Bacteria</taxon>
        <taxon>Bacillati</taxon>
        <taxon>Bacillota</taxon>
        <taxon>Bacilli</taxon>
        <taxon>Bacillales</taxon>
        <taxon>Paenibacillaceae</taxon>
        <taxon>Cohnella</taxon>
    </lineage>
</organism>
<keyword evidence="2" id="KW-1185">Reference proteome</keyword>
<comment type="caution">
    <text evidence="1">The sequence shown here is derived from an EMBL/GenBank/DDBJ whole genome shotgun (WGS) entry which is preliminary data.</text>
</comment>
<dbReference type="Proteomes" id="UP001596378">
    <property type="component" value="Unassembled WGS sequence"/>
</dbReference>